<dbReference type="InterPro" id="IPR036397">
    <property type="entry name" value="RNaseH_sf"/>
</dbReference>
<dbReference type="SUPFAM" id="SSF57756">
    <property type="entry name" value="Retrovirus zinc finger-like domains"/>
    <property type="match status" value="1"/>
</dbReference>
<dbReference type="GO" id="GO:0042162">
    <property type="term" value="F:telomeric DNA binding"/>
    <property type="evidence" value="ECO:0007669"/>
    <property type="project" value="TreeGrafter"/>
</dbReference>
<dbReference type="CDD" id="cd09272">
    <property type="entry name" value="RNase_HI_RT_Ty1"/>
    <property type="match status" value="1"/>
</dbReference>
<accession>A0A5N5K2C0</accession>
<dbReference type="InterPro" id="IPR038528">
    <property type="entry name" value="TEL2_C_sf"/>
</dbReference>
<organism evidence="9 10">
    <name type="scientific">Salix brachista</name>
    <dbReference type="NCBI Taxonomy" id="2182728"/>
    <lineage>
        <taxon>Eukaryota</taxon>
        <taxon>Viridiplantae</taxon>
        <taxon>Streptophyta</taxon>
        <taxon>Embryophyta</taxon>
        <taxon>Tracheophyta</taxon>
        <taxon>Spermatophyta</taxon>
        <taxon>Magnoliopsida</taxon>
        <taxon>eudicotyledons</taxon>
        <taxon>Gunneridae</taxon>
        <taxon>Pentapetalae</taxon>
        <taxon>rosids</taxon>
        <taxon>fabids</taxon>
        <taxon>Malpighiales</taxon>
        <taxon>Salicaceae</taxon>
        <taxon>Saliceae</taxon>
        <taxon>Salix</taxon>
    </lineage>
</organism>
<evidence type="ECO:0000256" key="4">
    <source>
        <dbReference type="ARBA" id="ARBA00022750"/>
    </source>
</evidence>
<dbReference type="Pfam" id="PF00665">
    <property type="entry name" value="rve"/>
    <property type="match status" value="1"/>
</dbReference>
<dbReference type="InterPro" id="IPR013103">
    <property type="entry name" value="RVT_2"/>
</dbReference>
<dbReference type="Proteomes" id="UP000326939">
    <property type="component" value="Chromosome 15"/>
</dbReference>
<comment type="subcellular location">
    <subcellularLocation>
        <location evidence="1">Cytoplasm</location>
    </subcellularLocation>
</comment>
<sequence>MEAEGGAKRRREVENRILEKVGQIISEIKSAKHVDQLICSLHSLALLLFPLDSSLILPTLDQRFKEQILSAKIPSANERKEWWQAFYRGRGAPFPTFARVLLLDVVSDWLACFPVSAKKLVYDVFFVNGLATEVVQALVPFLQYNGNGSVADVNAVQSNTERLLVLCLLENDGVLQIAREFGSSQLYEDFSNVQLQPLASRVAQIVASIPDKAQPKAPALLSSQQITFQLLHGAQERDKNLSDEESTSYNFELDEVLLGELVSHVLGHIRSFLSSSIDSVMVDLLESDSGSQFWLKIMGAIKDPYAVERISEQLLRQLSIEHTTDTEAYWILWILFNRIFNNQPAVRSLFLDKFLLWKIFPFCCLRWIIQFAVFECPPVSNSLTKGRETHGLLDTTQHLMAVWSRQEFVQSAPMEQQAYVTAAIGLCMERISKEELDNSKDLMHSILQGVSFRLESPTYLIRKMASNIALVFSQVIDPKNPLYLDDNCSGETIDWEFGFTKPEKDTLSTHNHTEKHTDETKRLSTSQAEKDLNYSTNQGRGKSEKAGSKKLSQFKLLDPDEIIDPATLNYGSASDEDEDEAASENSDSSSDSSLQPYDLIDDDTDLKRKLTQLVDVVGALRKSDDADGVERALDVAENLVRASPDELTHIAGDLVRTLVQVRCSDLAVEGEEDTAEEKRQRALVALVVSCPFQSLESLNKLLYSPNVDTSQRIMILDVMSEAAQELADSKIMKPKHQSRALISTVSESQAWFLPSSIGPLGAGFWKEVSETGTLLNYSNRYERELPLKPGQIRKGKIRRWSVRSANVPENQLEWTKNKFHVYSAAFMLPAMEGFDKKRHGVDLLGRDFIVLGKLIYMLGVCMRCVSLHPEASALAPSLLDMLRSREICHHKEAYVRKAVLFAASSVLVSLHPSFVASALTEGNLEVSKGLEWVRTWALDVVESDTDRECYTMAMSCLQLHAEMALQASRVLESAESIGAGYRYVYISFVVYHCCSLGWQSSIVEIFLLGTWVCQNLQVLLALGFNLRKFFSRHLGLSNFQHSELSSSGDCDTRSSLWWSPASSVVVSSVAEHRRCVEVTVLLLGKDLWGHIDGTDAASKDDTTKEPKDSPSWGVLDARIMSWLLSSVEPHIVPNLRAHRTAQSMWKHLKQVYHQVDGARRFQLEHAIAMFQHGNLSIQDYYSAFLTLWHEYSDLVTANVPIATLPTIQSLHENSRRDQFLMKLRPEFESVRSSLLNRSPVPSLDICFGELLREEQRLSTQAILEHSLGSSGPTTMAYVAHGQGSSMPSKNLQCFCCKGYGHVAANCPKKFCSYCKKKGHIIKECRIRPQNRQARAFHASLHVPPAENSVTHASSSGGISTLPPPAGNYCTPEMVQQMLISALSAMGLQGKNSTKLWYIDSGAENHMTHTPTVLSRVRPYDGQSAIQTANGSFLPITAVGDASSTFTNVFLAPKLSTNLISVGQLVDDNCNVHFSGAGCVVQDQVSGKPIARGPKVGRLFPLFLPVPTFSSIKSFACTKIPALSMVWHRRLGHLNNQILSHVLNSGFIGNKTYPSLSLECDPCKLGKSKILPFPLHASRASHCFDLIHSDVWGPSPVDSHEKFKYYVTFIDDYSRFTWVYCLRSKSEVYRIFTEFLAYVANHFSTTIKTLRTDSGGEYLSTEFQAFLASNGIIHQRSCPATPQQNGVAERKNRHLLDVVRTLLLESSVPSMFWVEALKTATYLINRLPSQALQMESPFFRLFSKQPSYDNLRIFGCVCFAHLPPHERHKLSAQSNQQFFPVSSVSSPSTVVLPSFESQVSNLHPVNSRFKPGLVYTRRSRPQSPPAANLISDTPTLQIQTNDAPPEPRVRHSSRVSVPPDRYRFPTSGNSISALTVVLSNFDIPTCYSHAAKHDCWRQAMQEEIAALEANHTWDIEPCPSSIIPLGCKWVYSVKVRSDGSLDRYKARLVALGNHQEYGVNYEETFAPVAKMTTVRMILALAASRHWPLHQMDVKNAFLHGDLKECIYMKPPPGLFSSPTSHVCKLRRSLYGLKQAPRAWFDKFRTTLLQFSFQQSKHDTSLFLRKSVVGIVVLLVYVDDIVITGSDSALLDQLKTHLSEAFHMKDLGSLTYFLGLEVHRSSSGISLNQHKYASDVVATAGLQDATSVDTPMEVNIKLRKEEGDLLADPSLYRKLVGNLVYLTITRPDISFAVQQVSQFLQAPRHLHLAAVHRILRYVHGTVARGLFFPTNNPLRLTAYSDADWAGYADTRRSVTGWCMFLGDALISWKSKKQDRVSKSFTESEYRAMSLACSEIIWLRGLLDELNFSATDPTPLHADNTSAIQITANPVFHERTKHIEVDCHSIREAYDARVITLPHISTDLQIADIFTKALTRQRHCFLNNKLMLLDHPALI</sequence>
<dbReference type="GO" id="GO:0004190">
    <property type="term" value="F:aspartic-type endopeptidase activity"/>
    <property type="evidence" value="ECO:0007669"/>
    <property type="project" value="UniProtKB-KW"/>
</dbReference>
<evidence type="ECO:0000256" key="6">
    <source>
        <dbReference type="SAM" id="MobiDB-lite"/>
    </source>
</evidence>
<dbReference type="Pfam" id="PF10193">
    <property type="entry name" value="Telomere_reg-2"/>
    <property type="match status" value="1"/>
</dbReference>
<evidence type="ECO:0000313" key="10">
    <source>
        <dbReference type="Proteomes" id="UP000326939"/>
    </source>
</evidence>
<evidence type="ECO:0000313" key="9">
    <source>
        <dbReference type="EMBL" id="KAB5525096.1"/>
    </source>
</evidence>
<dbReference type="SUPFAM" id="SSF53098">
    <property type="entry name" value="Ribonuclease H-like"/>
    <property type="match status" value="1"/>
</dbReference>
<dbReference type="GO" id="GO:0051879">
    <property type="term" value="F:Hsp90 protein binding"/>
    <property type="evidence" value="ECO:0007669"/>
    <property type="project" value="TreeGrafter"/>
</dbReference>
<keyword evidence="10" id="KW-1185">Reference proteome</keyword>
<keyword evidence="5" id="KW-0479">Metal-binding</keyword>
<keyword evidence="4" id="KW-0645">Protease</keyword>
<dbReference type="PROSITE" id="PS50158">
    <property type="entry name" value="ZF_CCHC"/>
    <property type="match status" value="1"/>
</dbReference>
<dbReference type="InterPro" id="IPR057348">
    <property type="entry name" value="TELO2_ARM"/>
</dbReference>
<keyword evidence="4" id="KW-0378">Hydrolase</keyword>
<dbReference type="InterPro" id="IPR036875">
    <property type="entry name" value="Znf_CCHC_sf"/>
</dbReference>
<feature type="domain" description="Integrase catalytic" evidence="8">
    <location>
        <begin position="1569"/>
        <end position="1744"/>
    </location>
</feature>
<evidence type="ECO:0000259" key="7">
    <source>
        <dbReference type="PROSITE" id="PS50158"/>
    </source>
</evidence>
<dbReference type="PANTHER" id="PTHR15830:SF10">
    <property type="entry name" value="TELOMERE LENGTH REGULATION PROTEIN TEL2 HOMOLOG"/>
    <property type="match status" value="1"/>
</dbReference>
<dbReference type="PANTHER" id="PTHR15830">
    <property type="entry name" value="TELOMERE LENGTH REGULATION PROTEIN TEL2 FAMILY MEMBER"/>
    <property type="match status" value="1"/>
</dbReference>
<feature type="compositionally biased region" description="Polar residues" evidence="6">
    <location>
        <begin position="1829"/>
        <end position="1841"/>
    </location>
</feature>
<gene>
    <name evidence="9" type="ORF">DKX38_022845</name>
</gene>
<proteinExistence type="inferred from homology"/>
<comment type="similarity">
    <text evidence="2">Belongs to the TEL2 family.</text>
</comment>
<dbReference type="Gene3D" id="1.25.40.720">
    <property type="entry name" value="Telomere length regulation protein 2, C-terminal domain"/>
    <property type="match status" value="1"/>
</dbReference>
<comment type="caution">
    <text evidence="9">The sequence shown here is derived from an EMBL/GenBank/DDBJ whole genome shotgun (WGS) entry which is preliminary data.</text>
</comment>
<evidence type="ECO:0000256" key="1">
    <source>
        <dbReference type="ARBA" id="ARBA00004496"/>
    </source>
</evidence>
<dbReference type="InterPro" id="IPR043502">
    <property type="entry name" value="DNA/RNA_pol_sf"/>
</dbReference>
<feature type="domain" description="CCHC-type" evidence="7">
    <location>
        <begin position="1293"/>
        <end position="1308"/>
    </location>
</feature>
<keyword evidence="4" id="KW-0064">Aspartyl protease</keyword>
<dbReference type="Pfam" id="PF07727">
    <property type="entry name" value="RVT_2"/>
    <property type="match status" value="1"/>
</dbReference>
<feature type="compositionally biased region" description="Low complexity" evidence="6">
    <location>
        <begin position="583"/>
        <end position="593"/>
    </location>
</feature>
<dbReference type="InterPro" id="IPR001584">
    <property type="entry name" value="Integrase_cat-core"/>
</dbReference>
<dbReference type="InterPro" id="IPR012337">
    <property type="entry name" value="RNaseH-like_sf"/>
</dbReference>
<feature type="region of interest" description="Disordered" evidence="6">
    <location>
        <begin position="1815"/>
        <end position="1860"/>
    </location>
</feature>
<evidence type="ECO:0000256" key="5">
    <source>
        <dbReference type="PROSITE-ProRule" id="PRU00047"/>
    </source>
</evidence>
<feature type="region of interest" description="Disordered" evidence="6">
    <location>
        <begin position="565"/>
        <end position="599"/>
    </location>
</feature>
<dbReference type="PROSITE" id="PS50994">
    <property type="entry name" value="INTEGRASE"/>
    <property type="match status" value="1"/>
</dbReference>
<dbReference type="GO" id="GO:0015074">
    <property type="term" value="P:DNA integration"/>
    <property type="evidence" value="ECO:0007669"/>
    <property type="project" value="InterPro"/>
</dbReference>
<dbReference type="InterPro" id="IPR051970">
    <property type="entry name" value="TEL2_Regulation"/>
</dbReference>
<feature type="region of interest" description="Disordered" evidence="6">
    <location>
        <begin position="504"/>
        <end position="550"/>
    </location>
</feature>
<dbReference type="InterPro" id="IPR019337">
    <property type="entry name" value="Telomere_length_regulation_dom"/>
</dbReference>
<name>A0A5N5K2C0_9ROSI</name>
<dbReference type="SMART" id="SM00343">
    <property type="entry name" value="ZnF_C2HC"/>
    <property type="match status" value="2"/>
</dbReference>
<evidence type="ECO:0000256" key="3">
    <source>
        <dbReference type="ARBA" id="ARBA00022490"/>
    </source>
</evidence>
<dbReference type="Pfam" id="PF25320">
    <property type="entry name" value="TELO2_ARM"/>
    <property type="match status" value="1"/>
</dbReference>
<keyword evidence="5" id="KW-0862">Zinc</keyword>
<protein>
    <recommendedName>
        <fullName evidence="11">Integrase catalytic domain-containing protein</fullName>
    </recommendedName>
</protein>
<reference evidence="10" key="1">
    <citation type="journal article" date="2019" name="Gigascience">
        <title>De novo genome assembly of the endangered Acer yangbiense, a plant species with extremely small populations endemic to Yunnan Province, China.</title>
        <authorList>
            <person name="Yang J."/>
            <person name="Wariss H.M."/>
            <person name="Tao L."/>
            <person name="Zhang R."/>
            <person name="Yun Q."/>
            <person name="Hollingsworth P."/>
            <person name="Dao Z."/>
            <person name="Luo G."/>
            <person name="Guo H."/>
            <person name="Ma Y."/>
            <person name="Sun W."/>
        </authorList>
    </citation>
    <scope>NUCLEOTIDE SEQUENCE [LARGE SCALE GENOMIC DNA]</scope>
    <source>
        <strain evidence="10">cv. br00</strain>
    </source>
</reference>
<dbReference type="Pfam" id="PF13976">
    <property type="entry name" value="gag_pre-integrs"/>
    <property type="match status" value="1"/>
</dbReference>
<keyword evidence="3" id="KW-0963">Cytoplasm</keyword>
<dbReference type="InterPro" id="IPR054722">
    <property type="entry name" value="PolX-like_BBD"/>
</dbReference>
<keyword evidence="5" id="KW-0863">Zinc-finger</keyword>
<dbReference type="GO" id="GO:0051083">
    <property type="term" value="P:'de novo' cotranslational protein folding"/>
    <property type="evidence" value="ECO:0007669"/>
    <property type="project" value="TreeGrafter"/>
</dbReference>
<dbReference type="InterPro" id="IPR025724">
    <property type="entry name" value="GAG-pre-integrase_dom"/>
</dbReference>
<evidence type="ECO:0008006" key="11">
    <source>
        <dbReference type="Google" id="ProtNLM"/>
    </source>
</evidence>
<dbReference type="GO" id="GO:0008270">
    <property type="term" value="F:zinc ion binding"/>
    <property type="evidence" value="ECO:0007669"/>
    <property type="project" value="UniProtKB-KW"/>
</dbReference>
<dbReference type="EMBL" id="VDCV01000015">
    <property type="protein sequence ID" value="KAB5525096.1"/>
    <property type="molecule type" value="Genomic_DNA"/>
</dbReference>
<dbReference type="Pfam" id="PF14223">
    <property type="entry name" value="Retrotran_gag_2"/>
    <property type="match status" value="1"/>
</dbReference>
<evidence type="ECO:0000259" key="8">
    <source>
        <dbReference type="PROSITE" id="PS50994"/>
    </source>
</evidence>
<dbReference type="InterPro" id="IPR001878">
    <property type="entry name" value="Znf_CCHC"/>
</dbReference>
<dbReference type="SUPFAM" id="SSF56672">
    <property type="entry name" value="DNA/RNA polymerases"/>
    <property type="match status" value="1"/>
</dbReference>
<feature type="compositionally biased region" description="Basic and acidic residues" evidence="6">
    <location>
        <begin position="504"/>
        <end position="532"/>
    </location>
</feature>
<dbReference type="Pfam" id="PF22936">
    <property type="entry name" value="Pol_BBD"/>
    <property type="match status" value="1"/>
</dbReference>
<dbReference type="Gene3D" id="3.30.420.10">
    <property type="entry name" value="Ribonuclease H-like superfamily/Ribonuclease H"/>
    <property type="match status" value="1"/>
</dbReference>
<dbReference type="Gene3D" id="4.10.60.10">
    <property type="entry name" value="Zinc finger, CCHC-type"/>
    <property type="match status" value="1"/>
</dbReference>
<dbReference type="GO" id="GO:0005829">
    <property type="term" value="C:cytosol"/>
    <property type="evidence" value="ECO:0007669"/>
    <property type="project" value="TreeGrafter"/>
</dbReference>
<evidence type="ECO:0000256" key="2">
    <source>
        <dbReference type="ARBA" id="ARBA00006133"/>
    </source>
</evidence>